<evidence type="ECO:0000313" key="4">
    <source>
        <dbReference type="EMBL" id="AIQ61762.1"/>
    </source>
</evidence>
<organism evidence="4 5">
    <name type="scientific">Paenibacillus stellifer</name>
    <dbReference type="NCBI Taxonomy" id="169760"/>
    <lineage>
        <taxon>Bacteria</taxon>
        <taxon>Bacillati</taxon>
        <taxon>Bacillota</taxon>
        <taxon>Bacilli</taxon>
        <taxon>Bacillales</taxon>
        <taxon>Paenibacillaceae</taxon>
        <taxon>Paenibacillus</taxon>
    </lineage>
</organism>
<dbReference type="InterPro" id="IPR043128">
    <property type="entry name" value="Rev_trsase/Diguanyl_cyclase"/>
</dbReference>
<name>A0A089LLG8_9BACL</name>
<dbReference type="PANTHER" id="PTHR34047:SF8">
    <property type="entry name" value="PROTEIN YKFC"/>
    <property type="match status" value="1"/>
</dbReference>
<dbReference type="Pfam" id="PF00078">
    <property type="entry name" value="RVT_1"/>
    <property type="match status" value="1"/>
</dbReference>
<dbReference type="HOGENOM" id="CLU_013584_2_1_9"/>
<accession>A0A089LLG8</accession>
<dbReference type="RefSeq" id="WP_038692816.1">
    <property type="nucleotide sequence ID" value="NZ_CP009286.1"/>
</dbReference>
<dbReference type="InterPro" id="IPR013597">
    <property type="entry name" value="Mat_intron_G2"/>
</dbReference>
<dbReference type="Pfam" id="PF08388">
    <property type="entry name" value="GIIM"/>
    <property type="match status" value="1"/>
</dbReference>
<evidence type="ECO:0000259" key="2">
    <source>
        <dbReference type="Pfam" id="PF00078"/>
    </source>
</evidence>
<feature type="compositionally biased region" description="Basic and acidic residues" evidence="1">
    <location>
        <begin position="13"/>
        <end position="39"/>
    </location>
</feature>
<evidence type="ECO:0000259" key="3">
    <source>
        <dbReference type="Pfam" id="PF08388"/>
    </source>
</evidence>
<evidence type="ECO:0000256" key="1">
    <source>
        <dbReference type="SAM" id="MobiDB-lite"/>
    </source>
</evidence>
<dbReference type="CDD" id="cd01651">
    <property type="entry name" value="RT_G2_intron"/>
    <property type="match status" value="1"/>
</dbReference>
<feature type="domain" description="Reverse transcriptase" evidence="2">
    <location>
        <begin position="104"/>
        <end position="314"/>
    </location>
</feature>
<dbReference type="InterPro" id="IPR000477">
    <property type="entry name" value="RT_dom"/>
</dbReference>
<dbReference type="PANTHER" id="PTHR34047">
    <property type="entry name" value="NUCLEAR INTRON MATURASE 1, MITOCHONDRIAL-RELATED"/>
    <property type="match status" value="1"/>
</dbReference>
<evidence type="ECO:0000313" key="5">
    <source>
        <dbReference type="Proteomes" id="UP000029507"/>
    </source>
</evidence>
<dbReference type="InterPro" id="IPR030931">
    <property type="entry name" value="Group_II_RT_mat"/>
</dbReference>
<proteinExistence type="predicted"/>
<dbReference type="InterPro" id="IPR051083">
    <property type="entry name" value="GrpII_Intron_Splice-Mob/Def"/>
</dbReference>
<dbReference type="Gene3D" id="3.30.70.270">
    <property type="match status" value="1"/>
</dbReference>
<dbReference type="InterPro" id="IPR043502">
    <property type="entry name" value="DNA/RNA_pol_sf"/>
</dbReference>
<dbReference type="Proteomes" id="UP000029507">
    <property type="component" value="Chromosome"/>
</dbReference>
<keyword evidence="5" id="KW-1185">Reference proteome</keyword>
<dbReference type="OrthoDB" id="9793236at2"/>
<dbReference type="EMBL" id="CP009286">
    <property type="protein sequence ID" value="AIQ61762.1"/>
    <property type="molecule type" value="Genomic_DNA"/>
</dbReference>
<gene>
    <name evidence="4" type="ORF">PSTEL_00080</name>
</gene>
<feature type="region of interest" description="Disordered" evidence="1">
    <location>
        <begin position="1"/>
        <end position="39"/>
    </location>
</feature>
<protein>
    <submittedName>
        <fullName evidence="4">DNA polymerase</fullName>
    </submittedName>
</protein>
<dbReference type="KEGG" id="pste:PSTEL_00080"/>
<dbReference type="NCBIfam" id="TIGR04416">
    <property type="entry name" value="group_II_RT_mat"/>
    <property type="match status" value="1"/>
</dbReference>
<dbReference type="SUPFAM" id="SSF56672">
    <property type="entry name" value="DNA/RNA polymerases"/>
    <property type="match status" value="1"/>
</dbReference>
<sequence length="466" mass="54080">MKAEYRKGCPQRDSVEHEEYAGVRSAGAREGKERDGANDLMERILDRDNLNRAYKQVKSNHGAPGIDGMTVEAALPWLRENRDELLQSIREGKYKPSPVRRKEIPKPDGSGVRKLGIPTVVDRVIQQAISQQLQPLFEPLFSDGSYGYRRGRSAQQAIRKVKTYAEQGYGQAVEIDLSKYFDTLNHELLLNLLRKQIEDKRVIDLIKKYLKSGVMENGVRGATEEGSPQGGPLSPLLSNVYLNEFDQEMESRGVRVIRYADDIVVLAKSKRAAMRLLESSRTYLEQKLKLQMNPQKSKVVSVVAQKHFKFLGYALGKNGNGVYIRTHPQSLAKAKRKLKELTNRRQGRSAREVMENVKVYIRGWLGHFYVADMKRILQNWNEWLRRRMRMYIWKQWKKPRTKVQNLRKLGIPEWQAYQWGNTRRGYWRIARSAVLNRSVTNERLVQAGYYDFPAQYERLRQLHSNG</sequence>
<feature type="domain" description="Group II intron maturase-specific" evidence="3">
    <location>
        <begin position="332"/>
        <end position="409"/>
    </location>
</feature>
<reference evidence="4 5" key="1">
    <citation type="submission" date="2014-08" db="EMBL/GenBank/DDBJ databases">
        <title>Comparative genomics of the Paenibacillus odorifer group.</title>
        <authorList>
            <person name="den Bakker H.C."/>
            <person name="Tsai Y.-C."/>
            <person name="Martin N."/>
            <person name="Korlach J."/>
            <person name="Wiedmann M."/>
        </authorList>
    </citation>
    <scope>NUCLEOTIDE SEQUENCE [LARGE SCALE GENOMIC DNA]</scope>
    <source>
        <strain evidence="4 5">DSM 14472</strain>
    </source>
</reference>
<dbReference type="AlphaFoldDB" id="A0A089LLG8"/>